<organism evidence="4 5">
    <name type="scientific">Mycolicibacillus koreensis</name>
    <dbReference type="NCBI Taxonomy" id="1069220"/>
    <lineage>
        <taxon>Bacteria</taxon>
        <taxon>Bacillati</taxon>
        <taxon>Actinomycetota</taxon>
        <taxon>Actinomycetes</taxon>
        <taxon>Mycobacteriales</taxon>
        <taxon>Mycobacteriaceae</taxon>
        <taxon>Mycolicibacillus</taxon>
    </lineage>
</organism>
<evidence type="ECO:0000256" key="2">
    <source>
        <dbReference type="ARBA" id="ARBA00022823"/>
    </source>
</evidence>
<dbReference type="GO" id="GO:0019464">
    <property type="term" value="P:glycine decarboxylation via glycine cleavage system"/>
    <property type="evidence" value="ECO:0007669"/>
    <property type="project" value="UniProtKB-UniRule"/>
</dbReference>
<evidence type="ECO:0000313" key="4">
    <source>
        <dbReference type="EMBL" id="OSC35000.1"/>
    </source>
</evidence>
<comment type="function">
    <text evidence="3">The glycine cleavage system catalyzes the degradation of glycine. The H protein shuttles the methylamine group of glycine from the P protein to the T protein.</text>
</comment>
<gene>
    <name evidence="3" type="primary">gcvH</name>
    <name evidence="4" type="ORF">B8W67_04170</name>
</gene>
<protein>
    <recommendedName>
        <fullName evidence="3">Glycine cleavage system H protein</fullName>
    </recommendedName>
</protein>
<name>A0A7I7SC27_9MYCO</name>
<dbReference type="InterPro" id="IPR002930">
    <property type="entry name" value="GCV_H"/>
</dbReference>
<keyword evidence="2 3" id="KW-0450">Lipoyl</keyword>
<dbReference type="NCBIfam" id="TIGR00527">
    <property type="entry name" value="gcvH"/>
    <property type="match status" value="1"/>
</dbReference>
<comment type="subunit">
    <text evidence="3">The glycine cleavage system is composed of four proteins: P, T, L and H.</text>
</comment>
<dbReference type="HAMAP" id="MF_00272">
    <property type="entry name" value="GcvH"/>
    <property type="match status" value="1"/>
</dbReference>
<dbReference type="NCBIfam" id="NF002270">
    <property type="entry name" value="PRK01202.1"/>
    <property type="match status" value="1"/>
</dbReference>
<sequence length="138" mass="14286">MSPASHVPDDLHYTADHEWVRPTDAAVLRVGITDYAQAALGDVVFVQLPEVGATVTAGESFGEVESTKSVSDLFAPVTAKVVAVNEDLASSPELVNSDPYGAGWLVDLRVDTDSGAGDAAAQAAALLDAQGYRATLAE</sequence>
<dbReference type="Proteomes" id="UP000193577">
    <property type="component" value="Unassembled WGS sequence"/>
</dbReference>
<evidence type="ECO:0000313" key="5">
    <source>
        <dbReference type="Proteomes" id="UP000193577"/>
    </source>
</evidence>
<feature type="modified residue" description="N6-lipoyllysine" evidence="3">
    <location>
        <position position="68"/>
    </location>
</feature>
<dbReference type="Pfam" id="PF01597">
    <property type="entry name" value="GCV_H"/>
    <property type="match status" value="1"/>
</dbReference>
<dbReference type="InterPro" id="IPR011053">
    <property type="entry name" value="Single_hybrid_motif"/>
</dbReference>
<comment type="caution">
    <text evidence="4">The sequence shown here is derived from an EMBL/GenBank/DDBJ whole genome shotgun (WGS) entry which is preliminary data.</text>
</comment>
<dbReference type="PROSITE" id="PS50968">
    <property type="entry name" value="BIOTINYL_LIPOYL"/>
    <property type="match status" value="1"/>
</dbReference>
<dbReference type="GO" id="GO:0005960">
    <property type="term" value="C:glycine cleavage complex"/>
    <property type="evidence" value="ECO:0007669"/>
    <property type="project" value="InterPro"/>
</dbReference>
<proteinExistence type="inferred from homology"/>
<dbReference type="PANTHER" id="PTHR11715:SF3">
    <property type="entry name" value="GLYCINE CLEAVAGE SYSTEM H PROTEIN-RELATED"/>
    <property type="match status" value="1"/>
</dbReference>
<dbReference type="EMBL" id="NCXO01000006">
    <property type="protein sequence ID" value="OSC35000.1"/>
    <property type="molecule type" value="Genomic_DNA"/>
</dbReference>
<comment type="cofactor">
    <cofactor evidence="3">
        <name>(R)-lipoate</name>
        <dbReference type="ChEBI" id="CHEBI:83088"/>
    </cofactor>
    <text evidence="3">Binds 1 lipoyl cofactor covalently.</text>
</comment>
<dbReference type="Gene3D" id="2.40.50.100">
    <property type="match status" value="1"/>
</dbReference>
<dbReference type="OrthoDB" id="9796712at2"/>
<dbReference type="InterPro" id="IPR000089">
    <property type="entry name" value="Biotin_lipoyl"/>
</dbReference>
<dbReference type="InterPro" id="IPR033753">
    <property type="entry name" value="GCV_H/Fam206"/>
</dbReference>
<dbReference type="GO" id="GO:0005829">
    <property type="term" value="C:cytosol"/>
    <property type="evidence" value="ECO:0007669"/>
    <property type="project" value="TreeGrafter"/>
</dbReference>
<dbReference type="InterPro" id="IPR017453">
    <property type="entry name" value="GCV_H_sub"/>
</dbReference>
<evidence type="ECO:0000256" key="1">
    <source>
        <dbReference type="ARBA" id="ARBA00009249"/>
    </source>
</evidence>
<keyword evidence="5" id="KW-1185">Reference proteome</keyword>
<dbReference type="PANTHER" id="PTHR11715">
    <property type="entry name" value="GLYCINE CLEAVAGE SYSTEM H PROTEIN"/>
    <property type="match status" value="1"/>
</dbReference>
<dbReference type="SUPFAM" id="SSF51230">
    <property type="entry name" value="Single hybrid motif"/>
    <property type="match status" value="1"/>
</dbReference>
<comment type="similarity">
    <text evidence="1 3">Belongs to the GcvH family.</text>
</comment>
<reference evidence="4 5" key="1">
    <citation type="submission" date="2017-04" db="EMBL/GenBank/DDBJ databases">
        <title>The new phylogeny of genus Mycobacterium.</title>
        <authorList>
            <person name="Tortoli E."/>
            <person name="Trovato A."/>
            <person name="Cirillo D.M."/>
        </authorList>
    </citation>
    <scope>NUCLEOTIDE SEQUENCE [LARGE SCALE GENOMIC DNA]</scope>
    <source>
        <strain evidence="4 5">KCTC 19819</strain>
    </source>
</reference>
<dbReference type="GO" id="GO:0009249">
    <property type="term" value="P:protein lipoylation"/>
    <property type="evidence" value="ECO:0007669"/>
    <property type="project" value="TreeGrafter"/>
</dbReference>
<evidence type="ECO:0000256" key="3">
    <source>
        <dbReference type="HAMAP-Rule" id="MF_00272"/>
    </source>
</evidence>
<dbReference type="CDD" id="cd06848">
    <property type="entry name" value="GCS_H"/>
    <property type="match status" value="1"/>
</dbReference>
<dbReference type="AlphaFoldDB" id="A0A7I7SC27"/>
<accession>A0A7I7SC27</accession>
<dbReference type="RefSeq" id="WP_069390959.1">
    <property type="nucleotide sequence ID" value="NZ_AP022594.1"/>
</dbReference>